<dbReference type="HAMAP" id="MF_00081">
    <property type="entry name" value="HrcA"/>
    <property type="match status" value="1"/>
</dbReference>
<dbReference type="InterPro" id="IPR029016">
    <property type="entry name" value="GAF-like_dom_sf"/>
</dbReference>
<feature type="domain" description="Heat-inducible transcription repressor HrcA C-terminal" evidence="6">
    <location>
        <begin position="103"/>
        <end position="322"/>
    </location>
</feature>
<keyword evidence="4 5" id="KW-0804">Transcription</keyword>
<evidence type="ECO:0000259" key="6">
    <source>
        <dbReference type="Pfam" id="PF01628"/>
    </source>
</evidence>
<dbReference type="PIRSF" id="PIRSF005485">
    <property type="entry name" value="HrcA"/>
    <property type="match status" value="1"/>
</dbReference>
<dbReference type="RefSeq" id="WP_284431764.1">
    <property type="nucleotide sequence ID" value="NZ_CP010554.1"/>
</dbReference>
<dbReference type="InterPro" id="IPR036388">
    <property type="entry name" value="WH-like_DNA-bd_sf"/>
</dbReference>
<dbReference type="GO" id="GO:0003677">
    <property type="term" value="F:DNA binding"/>
    <property type="evidence" value="ECO:0007669"/>
    <property type="project" value="InterPro"/>
</dbReference>
<comment type="similarity">
    <text evidence="5">Belongs to the HrcA family.</text>
</comment>
<feature type="domain" description="Winged helix-turn-helix transcription repressor HrcA DNA-binding" evidence="7">
    <location>
        <begin position="5"/>
        <end position="72"/>
    </location>
</feature>
<name>A0A0C5JAZ9_9PROT</name>
<dbReference type="Pfam" id="PF01628">
    <property type="entry name" value="HrcA"/>
    <property type="match status" value="1"/>
</dbReference>
<dbReference type="InterPro" id="IPR021153">
    <property type="entry name" value="HrcA_C"/>
</dbReference>
<accession>A0A0C5JAZ9</accession>
<dbReference type="STRING" id="1565605.PG1C_11725"/>
<dbReference type="Gene3D" id="3.30.390.60">
    <property type="entry name" value="Heat-inducible transcription repressor hrca homolog, domain 3"/>
    <property type="match status" value="1"/>
</dbReference>
<dbReference type="EMBL" id="CP010554">
    <property type="protein sequence ID" value="AJP48914.1"/>
    <property type="molecule type" value="Genomic_DNA"/>
</dbReference>
<dbReference type="GO" id="GO:0045892">
    <property type="term" value="P:negative regulation of DNA-templated transcription"/>
    <property type="evidence" value="ECO:0007669"/>
    <property type="project" value="UniProtKB-UniRule"/>
</dbReference>
<dbReference type="PANTHER" id="PTHR34824">
    <property type="entry name" value="HEAT-INDUCIBLE TRANSCRIPTION REPRESSOR HRCA"/>
    <property type="match status" value="1"/>
</dbReference>
<keyword evidence="9" id="KW-1185">Reference proteome</keyword>
<dbReference type="InterPro" id="IPR002571">
    <property type="entry name" value="HrcA"/>
</dbReference>
<dbReference type="AlphaFoldDB" id="A0A0C5JAZ9"/>
<dbReference type="InterPro" id="IPR036390">
    <property type="entry name" value="WH_DNA-bd_sf"/>
</dbReference>
<dbReference type="SUPFAM" id="SSF55781">
    <property type="entry name" value="GAF domain-like"/>
    <property type="match status" value="1"/>
</dbReference>
<dbReference type="InterPro" id="IPR005104">
    <property type="entry name" value="WHTH_HrcA_DNA-bd"/>
</dbReference>
<dbReference type="SUPFAM" id="SSF46785">
    <property type="entry name" value="Winged helix' DNA-binding domain"/>
    <property type="match status" value="1"/>
</dbReference>
<proteinExistence type="inferred from homology"/>
<dbReference type="PANTHER" id="PTHR34824:SF1">
    <property type="entry name" value="HEAT-INDUCIBLE TRANSCRIPTION REPRESSOR HRCA"/>
    <property type="match status" value="1"/>
</dbReference>
<dbReference type="KEGG" id="rbu:PG1C_11725"/>
<evidence type="ECO:0000259" key="7">
    <source>
        <dbReference type="Pfam" id="PF03444"/>
    </source>
</evidence>
<evidence type="ECO:0000256" key="2">
    <source>
        <dbReference type="ARBA" id="ARBA00023015"/>
    </source>
</evidence>
<keyword evidence="3 5" id="KW-0346">Stress response</keyword>
<dbReference type="InterPro" id="IPR023120">
    <property type="entry name" value="WHTH_transcript_rep_HrcA_IDD"/>
</dbReference>
<organism evidence="8 9">
    <name type="scientific">Rugosibacter aromaticivorans</name>
    <dbReference type="NCBI Taxonomy" id="1565605"/>
    <lineage>
        <taxon>Bacteria</taxon>
        <taxon>Pseudomonadati</taxon>
        <taxon>Pseudomonadota</taxon>
        <taxon>Betaproteobacteria</taxon>
        <taxon>Nitrosomonadales</taxon>
        <taxon>Sterolibacteriaceae</taxon>
        <taxon>Rugosibacter</taxon>
    </lineage>
</organism>
<dbReference type="Gene3D" id="3.30.450.40">
    <property type="match status" value="1"/>
</dbReference>
<dbReference type="NCBIfam" id="TIGR00331">
    <property type="entry name" value="hrcA"/>
    <property type="match status" value="1"/>
</dbReference>
<evidence type="ECO:0000256" key="1">
    <source>
        <dbReference type="ARBA" id="ARBA00022491"/>
    </source>
</evidence>
<evidence type="ECO:0000313" key="9">
    <source>
        <dbReference type="Proteomes" id="UP000061603"/>
    </source>
</evidence>
<keyword evidence="1 5" id="KW-0678">Repressor</keyword>
<dbReference type="HOGENOM" id="CLU_050019_0_0_4"/>
<evidence type="ECO:0000313" key="8">
    <source>
        <dbReference type="EMBL" id="AJP48914.1"/>
    </source>
</evidence>
<sequence>MLDRRSQSLLKTLIENYIADGQPVGSRTLAKRSNLELSPATIRNVMSDLEEMGYITSPHTSAGRIPTPLGYRLFIDSLLTVRPLTNTDLSEIQGAMQPDQPQRVISQASQLLSQLTSFAGVVVAPRRQQPRIRQIEFLSLSEKRILLIIVTENGDVQNRILFTQRNHTPSELVFAANYLNQNCVGLEFNQIRSRVVEELRQLRVDMSDLMAAALDAGNQVMADTADQYVISGERNLLGVEDLASNMTRIRRLFDLFEQKTHLAQLLALSDDAEGVQVFIGDESGIAPLDECSVVAAPYEVDGHVVGSIGVIGPTRMAYERVIPIVDITAKLLSSALSAY</sequence>
<dbReference type="Pfam" id="PF03444">
    <property type="entry name" value="WHD_HrcA"/>
    <property type="match status" value="1"/>
</dbReference>
<reference evidence="8 9" key="1">
    <citation type="journal article" date="2015" name="Genome Announc.">
        <title>Complete Genome Sequence of a Novel Bacterium within the Family Rhodocyclaceae That Degrades Polycyclic Aromatic Hydrocarbons.</title>
        <authorList>
            <person name="Singleton D.R."/>
            <person name="Dickey A.N."/>
            <person name="Scholl E.H."/>
            <person name="Wright F.A."/>
            <person name="Aitken M.D."/>
        </authorList>
    </citation>
    <scope>NUCLEOTIDE SEQUENCE [LARGE SCALE GENOMIC DNA]</scope>
    <source>
        <strain evidence="9">PG1-Ca6</strain>
    </source>
</reference>
<protein>
    <recommendedName>
        <fullName evidence="5">Heat-inducible transcription repressor HrcA</fullName>
    </recommendedName>
</protein>
<dbReference type="PATRIC" id="fig|1565605.3.peg.2495"/>
<gene>
    <name evidence="5" type="primary">hrcA</name>
    <name evidence="8" type="ORF">PG1C_11725</name>
</gene>
<evidence type="ECO:0000256" key="5">
    <source>
        <dbReference type="HAMAP-Rule" id="MF_00081"/>
    </source>
</evidence>
<evidence type="ECO:0000256" key="3">
    <source>
        <dbReference type="ARBA" id="ARBA00023016"/>
    </source>
</evidence>
<dbReference type="Proteomes" id="UP000061603">
    <property type="component" value="Chromosome"/>
</dbReference>
<evidence type="ECO:0000256" key="4">
    <source>
        <dbReference type="ARBA" id="ARBA00023163"/>
    </source>
</evidence>
<keyword evidence="2 5" id="KW-0805">Transcription regulation</keyword>
<comment type="function">
    <text evidence="5">Negative regulator of class I heat shock genes (grpE-dnaK-dnaJ and groELS operons). Prevents heat-shock induction of these operons.</text>
</comment>
<dbReference type="Gene3D" id="1.10.10.10">
    <property type="entry name" value="Winged helix-like DNA-binding domain superfamily/Winged helix DNA-binding domain"/>
    <property type="match status" value="1"/>
</dbReference>